<feature type="signal peptide" evidence="6">
    <location>
        <begin position="1"/>
        <end position="30"/>
    </location>
</feature>
<gene>
    <name evidence="7" type="ORF">GUJ93_ZPchr0011g28818</name>
</gene>
<dbReference type="PANTHER" id="PTHR33136">
    <property type="entry name" value="RAPID ALKALINIZATION FACTOR-LIKE"/>
    <property type="match status" value="1"/>
</dbReference>
<keyword evidence="3 6" id="KW-0732">Signal</keyword>
<dbReference type="EMBL" id="JAAALK010000081">
    <property type="protein sequence ID" value="KAG8089793.1"/>
    <property type="molecule type" value="Genomic_DNA"/>
</dbReference>
<keyword evidence="8" id="KW-1185">Reference proteome</keyword>
<evidence type="ECO:0000256" key="2">
    <source>
        <dbReference type="ARBA" id="ARBA00022702"/>
    </source>
</evidence>
<keyword evidence="5" id="KW-0812">Transmembrane</keyword>
<dbReference type="OrthoDB" id="1613518at2759"/>
<proteinExistence type="inferred from homology"/>
<comment type="similarity">
    <text evidence="1">Belongs to the plant rapid alkalinization factor (RALF) family.</text>
</comment>
<dbReference type="GO" id="GO:0005179">
    <property type="term" value="F:hormone activity"/>
    <property type="evidence" value="ECO:0007669"/>
    <property type="project" value="UniProtKB-KW"/>
</dbReference>
<dbReference type="InterPro" id="IPR008801">
    <property type="entry name" value="RALF"/>
</dbReference>
<evidence type="ECO:0000256" key="5">
    <source>
        <dbReference type="SAM" id="Phobius"/>
    </source>
</evidence>
<evidence type="ECO:0000256" key="3">
    <source>
        <dbReference type="ARBA" id="ARBA00022729"/>
    </source>
</evidence>
<organism evidence="7 8">
    <name type="scientific">Zizania palustris</name>
    <name type="common">Northern wild rice</name>
    <dbReference type="NCBI Taxonomy" id="103762"/>
    <lineage>
        <taxon>Eukaryota</taxon>
        <taxon>Viridiplantae</taxon>
        <taxon>Streptophyta</taxon>
        <taxon>Embryophyta</taxon>
        <taxon>Tracheophyta</taxon>
        <taxon>Spermatophyta</taxon>
        <taxon>Magnoliopsida</taxon>
        <taxon>Liliopsida</taxon>
        <taxon>Poales</taxon>
        <taxon>Poaceae</taxon>
        <taxon>BOP clade</taxon>
        <taxon>Oryzoideae</taxon>
        <taxon>Oryzeae</taxon>
        <taxon>Zizaniinae</taxon>
        <taxon>Zizania</taxon>
    </lineage>
</organism>
<dbReference type="AlphaFoldDB" id="A0A8J5WJ54"/>
<keyword evidence="4" id="KW-1015">Disulfide bond</keyword>
<comment type="caution">
    <text evidence="7">The sequence shown here is derived from an EMBL/GenBank/DDBJ whole genome shotgun (WGS) entry which is preliminary data.</text>
</comment>
<evidence type="ECO:0000256" key="4">
    <source>
        <dbReference type="ARBA" id="ARBA00023157"/>
    </source>
</evidence>
<keyword evidence="5" id="KW-1133">Transmembrane helix</keyword>
<dbReference type="Proteomes" id="UP000729402">
    <property type="component" value="Unassembled WGS sequence"/>
</dbReference>
<reference evidence="7" key="2">
    <citation type="submission" date="2021-02" db="EMBL/GenBank/DDBJ databases">
        <authorList>
            <person name="Kimball J.A."/>
            <person name="Haas M.W."/>
            <person name="Macchietto M."/>
            <person name="Kono T."/>
            <person name="Duquette J."/>
            <person name="Shao M."/>
        </authorList>
    </citation>
    <scope>NUCLEOTIDE SEQUENCE</scope>
    <source>
        <tissue evidence="7">Fresh leaf tissue</tissue>
    </source>
</reference>
<reference evidence="7" key="1">
    <citation type="journal article" date="2021" name="bioRxiv">
        <title>Whole Genome Assembly and Annotation of Northern Wild Rice, Zizania palustris L., Supports a Whole Genome Duplication in the Zizania Genus.</title>
        <authorList>
            <person name="Haas M."/>
            <person name="Kono T."/>
            <person name="Macchietto M."/>
            <person name="Millas R."/>
            <person name="McGilp L."/>
            <person name="Shao M."/>
            <person name="Duquette J."/>
            <person name="Hirsch C.N."/>
            <person name="Kimball J."/>
        </authorList>
    </citation>
    <scope>NUCLEOTIDE SEQUENCE</scope>
    <source>
        <tissue evidence="7">Fresh leaf tissue</tissue>
    </source>
</reference>
<evidence type="ECO:0000256" key="6">
    <source>
        <dbReference type="SAM" id="SignalP"/>
    </source>
</evidence>
<feature type="transmembrane region" description="Helical" evidence="5">
    <location>
        <begin position="121"/>
        <end position="144"/>
    </location>
</feature>
<feature type="chain" id="PRO_5035232362" evidence="6">
    <location>
        <begin position="31"/>
        <end position="208"/>
    </location>
</feature>
<dbReference type="PANTHER" id="PTHR33136:SF36">
    <property type="entry name" value="PROTEIN RALF-LIKE 31"/>
    <property type="match status" value="1"/>
</dbReference>
<sequence length="208" mass="23516">MPSPTSSKLTLLPSLMVLLLLLLLLLLIQGQGGQCMKSLELEMEMDSEAHRRLLWEASSSNRRYISYDALRADVVPCSRQGVPYYNCRIMTTANPYTRGCESITSVWPGGHLRCKSWCPFFFFYLLAFAGSCAKLVAALQDLFWHTASQTRLRAASRQLSFPLNAYELLHVSFHLETFSNNTVTLSSKDWIGCSFFSMAFGHFKMANC</sequence>
<keyword evidence="2" id="KW-0372">Hormone</keyword>
<protein>
    <submittedName>
        <fullName evidence="7">Uncharacterized protein</fullName>
    </submittedName>
</protein>
<evidence type="ECO:0000256" key="1">
    <source>
        <dbReference type="ARBA" id="ARBA00009178"/>
    </source>
</evidence>
<evidence type="ECO:0000313" key="7">
    <source>
        <dbReference type="EMBL" id="KAG8089793.1"/>
    </source>
</evidence>
<accession>A0A8J5WJ54</accession>
<keyword evidence="5" id="KW-0472">Membrane</keyword>
<name>A0A8J5WJ54_ZIZPA</name>
<dbReference type="Pfam" id="PF05498">
    <property type="entry name" value="RALF"/>
    <property type="match status" value="1"/>
</dbReference>
<dbReference type="GO" id="GO:0009506">
    <property type="term" value="C:plasmodesma"/>
    <property type="evidence" value="ECO:0007669"/>
    <property type="project" value="TreeGrafter"/>
</dbReference>
<evidence type="ECO:0000313" key="8">
    <source>
        <dbReference type="Proteomes" id="UP000729402"/>
    </source>
</evidence>
<dbReference type="GO" id="GO:0019722">
    <property type="term" value="P:calcium-mediated signaling"/>
    <property type="evidence" value="ECO:0007669"/>
    <property type="project" value="TreeGrafter"/>
</dbReference>